<dbReference type="InterPro" id="IPR011905">
    <property type="entry name" value="GlrX-like_pln_2"/>
</dbReference>
<gene>
    <name evidence="6" type="ORF">Cgig2_002609</name>
</gene>
<dbReference type="NCBIfam" id="TIGR02189">
    <property type="entry name" value="GlrX-like_plant"/>
    <property type="match status" value="1"/>
</dbReference>
<keyword evidence="7" id="KW-1185">Reference proteome</keyword>
<accession>A0A9Q1K0H9</accession>
<dbReference type="InterPro" id="IPR036249">
    <property type="entry name" value="Thioredoxin-like_sf"/>
</dbReference>
<feature type="domain" description="Glutaredoxin" evidence="5">
    <location>
        <begin position="13"/>
        <end position="75"/>
    </location>
</feature>
<dbReference type="Gene3D" id="3.40.30.10">
    <property type="entry name" value="Glutaredoxin"/>
    <property type="match status" value="1"/>
</dbReference>
<dbReference type="PRINTS" id="PR00160">
    <property type="entry name" value="GLUTAREDOXIN"/>
</dbReference>
<comment type="subcellular location">
    <subcellularLocation>
        <location evidence="1">Cytoplasm</location>
    </subcellularLocation>
</comment>
<dbReference type="Pfam" id="PF00462">
    <property type="entry name" value="Glutaredoxin"/>
    <property type="match status" value="1"/>
</dbReference>
<evidence type="ECO:0000256" key="3">
    <source>
        <dbReference type="ARBA" id="ARBA00022490"/>
    </source>
</evidence>
<organism evidence="6 7">
    <name type="scientific">Carnegiea gigantea</name>
    <dbReference type="NCBI Taxonomy" id="171969"/>
    <lineage>
        <taxon>Eukaryota</taxon>
        <taxon>Viridiplantae</taxon>
        <taxon>Streptophyta</taxon>
        <taxon>Embryophyta</taxon>
        <taxon>Tracheophyta</taxon>
        <taxon>Spermatophyta</taxon>
        <taxon>Magnoliopsida</taxon>
        <taxon>eudicotyledons</taxon>
        <taxon>Gunneridae</taxon>
        <taxon>Pentapetalae</taxon>
        <taxon>Caryophyllales</taxon>
        <taxon>Cactineae</taxon>
        <taxon>Cactaceae</taxon>
        <taxon>Cactoideae</taxon>
        <taxon>Echinocereeae</taxon>
        <taxon>Carnegiea</taxon>
    </lineage>
</organism>
<protein>
    <recommendedName>
        <fullName evidence="5">Glutaredoxin domain-containing protein</fullName>
    </recommendedName>
</protein>
<keyword evidence="4" id="KW-0676">Redox-active center</keyword>
<proteinExistence type="inferred from homology"/>
<dbReference type="OrthoDB" id="418495at2759"/>
<name>A0A9Q1K0H9_9CARY</name>
<evidence type="ECO:0000313" key="7">
    <source>
        <dbReference type="Proteomes" id="UP001153076"/>
    </source>
</evidence>
<dbReference type="Proteomes" id="UP001153076">
    <property type="component" value="Unassembled WGS sequence"/>
</dbReference>
<evidence type="ECO:0000313" key="6">
    <source>
        <dbReference type="EMBL" id="KAJ8434407.1"/>
    </source>
</evidence>
<dbReference type="PANTHER" id="PTHR10168">
    <property type="entry name" value="GLUTAREDOXIN"/>
    <property type="match status" value="1"/>
</dbReference>
<evidence type="ECO:0000256" key="1">
    <source>
        <dbReference type="ARBA" id="ARBA00004496"/>
    </source>
</evidence>
<dbReference type="AlphaFoldDB" id="A0A9Q1K0H9"/>
<comment type="caution">
    <text evidence="6">The sequence shown here is derived from an EMBL/GenBank/DDBJ whole genome shotgun (WGS) entry which is preliminary data.</text>
</comment>
<comment type="similarity">
    <text evidence="2">Belongs to the glutaredoxin family. CC-type subfamily.</text>
</comment>
<reference evidence="6" key="1">
    <citation type="submission" date="2022-04" db="EMBL/GenBank/DDBJ databases">
        <title>Carnegiea gigantea Genome sequencing and assembly v2.</title>
        <authorList>
            <person name="Copetti D."/>
            <person name="Sanderson M.J."/>
            <person name="Burquez A."/>
            <person name="Wojciechowski M.F."/>
        </authorList>
    </citation>
    <scope>NUCLEOTIDE SEQUENCE</scope>
    <source>
        <strain evidence="6">SGP5-SGP5p</strain>
        <tissue evidence="6">Aerial part</tissue>
    </source>
</reference>
<dbReference type="CDD" id="cd03419">
    <property type="entry name" value="GRX_GRXh_1_2_like"/>
    <property type="match status" value="1"/>
</dbReference>
<evidence type="ECO:0000256" key="2">
    <source>
        <dbReference type="ARBA" id="ARBA00007568"/>
    </source>
</evidence>
<dbReference type="InterPro" id="IPR014025">
    <property type="entry name" value="Glutaredoxin_subgr"/>
</dbReference>
<evidence type="ECO:0000256" key="4">
    <source>
        <dbReference type="ARBA" id="ARBA00023284"/>
    </source>
</evidence>
<dbReference type="SUPFAM" id="SSF52833">
    <property type="entry name" value="Thioredoxin-like"/>
    <property type="match status" value="1"/>
</dbReference>
<dbReference type="GO" id="GO:0005737">
    <property type="term" value="C:cytoplasm"/>
    <property type="evidence" value="ECO:0007669"/>
    <property type="project" value="UniProtKB-SubCell"/>
</dbReference>
<dbReference type="PROSITE" id="PS51354">
    <property type="entry name" value="GLUTAREDOXIN_2"/>
    <property type="match status" value="1"/>
</dbReference>
<sequence>MDIVKRLVEQRPVVIFSKTNCPVSHSMKQLITGFGANPTVYELDQMSNGRDIERALQMLGRKPTVPSIFIGGNFIGGPNDVLSLQVQGRLVQMLMDAGAIWILKKEPLNTILEFQQELLIAILRGVNQSLNKILLLSKAKPTHINLIGTTIGGR</sequence>
<evidence type="ECO:0000259" key="5">
    <source>
        <dbReference type="Pfam" id="PF00462"/>
    </source>
</evidence>
<keyword evidence="3" id="KW-0963">Cytoplasm</keyword>
<dbReference type="EMBL" id="JAKOGI010000479">
    <property type="protein sequence ID" value="KAJ8434407.1"/>
    <property type="molecule type" value="Genomic_DNA"/>
</dbReference>
<dbReference type="InterPro" id="IPR002109">
    <property type="entry name" value="Glutaredoxin"/>
</dbReference>